<reference evidence="2 3" key="1">
    <citation type="journal article" date="2009" name="Proc. Natl. Acad. Sci. U.S.A.">
        <title>Eukaryote-to-eukaryote gene transfer events revealed by the genome sequence of the wine yeast Saccharomyces cerevisiae EC1118.</title>
        <authorList>
            <person name="Novo M."/>
            <person name="Bigey F."/>
            <person name="Beyne E."/>
            <person name="Galeote V."/>
            <person name="Gavory F."/>
            <person name="Mallet S."/>
            <person name="Cambot B."/>
            <person name="Legras J.L."/>
            <person name="Wincker P."/>
            <person name="Casaregola S."/>
            <person name="Dequin S."/>
        </authorList>
    </citation>
    <scope>NUCLEOTIDE SEQUENCE [LARGE SCALE GENOMIC DNA]</scope>
    <source>
        <strain evidence="3">Lalvin EC1118 / Prise de mousse</strain>
    </source>
</reference>
<name>C8ZJE8_YEAS8</name>
<evidence type="ECO:0000313" key="2">
    <source>
        <dbReference type="EMBL" id="CAY87079.1"/>
    </source>
</evidence>
<evidence type="ECO:0000313" key="3">
    <source>
        <dbReference type="Proteomes" id="UP000000286"/>
    </source>
</evidence>
<feature type="transmembrane region" description="Helical" evidence="1">
    <location>
        <begin position="38"/>
        <end position="58"/>
    </location>
</feature>
<feature type="transmembrane region" description="Helical" evidence="1">
    <location>
        <begin position="65"/>
        <end position="93"/>
    </location>
</feature>
<dbReference type="Proteomes" id="UP000000286">
    <property type="component" value="Chromosome XVI"/>
</dbReference>
<keyword evidence="1" id="KW-0812">Transmembrane</keyword>
<protein>
    <submittedName>
        <fullName evidence="2">EC1118_1P2_4577p</fullName>
    </submittedName>
</protein>
<gene>
    <name evidence="2" type="ORF">EC1118_1P2_4577g</name>
</gene>
<accession>C8ZJE8</accession>
<proteinExistence type="predicted"/>
<organism evidence="2 3">
    <name type="scientific">Saccharomyces cerevisiae (strain Lalvin EC1118 / Prise de mousse)</name>
    <name type="common">Baker's yeast</name>
    <dbReference type="NCBI Taxonomy" id="643680"/>
    <lineage>
        <taxon>Eukaryota</taxon>
        <taxon>Fungi</taxon>
        <taxon>Dikarya</taxon>
        <taxon>Ascomycota</taxon>
        <taxon>Saccharomycotina</taxon>
        <taxon>Saccharomycetes</taxon>
        <taxon>Saccharomycetales</taxon>
        <taxon>Saccharomycetaceae</taxon>
        <taxon>Saccharomyces</taxon>
    </lineage>
</organism>
<sequence length="102" mass="11585">MLARVAESVSCGLMGQVKTGLLLFDGSGFSDRLGVMRFYVWSSRIYVLVLVVQAQLILDAHNGVLFLLLFFLHNFFLLPQLFQFLLSGCLIFLNDVYFNLMV</sequence>
<evidence type="ECO:0000256" key="1">
    <source>
        <dbReference type="SAM" id="Phobius"/>
    </source>
</evidence>
<keyword evidence="1" id="KW-1133">Transmembrane helix</keyword>
<keyword evidence="1" id="KW-0472">Membrane</keyword>
<dbReference type="AlphaFoldDB" id="C8ZJE8"/>
<dbReference type="HOGENOM" id="CLU_2279655_0_0_1"/>
<dbReference type="EMBL" id="FN394217">
    <property type="protein sequence ID" value="CAY87079.1"/>
    <property type="molecule type" value="Genomic_DNA"/>
</dbReference>